<accession>A0A246GJX3</accession>
<comment type="caution">
    <text evidence="1">The sequence shown here is derived from an EMBL/GenBank/DDBJ whole genome shotgun (WGS) entry which is preliminary data.</text>
</comment>
<evidence type="ECO:0000313" key="1">
    <source>
        <dbReference type="EMBL" id="OWP84593.1"/>
    </source>
</evidence>
<organism evidence="1 2">
    <name type="scientific">Flavobacterium davisii</name>
    <dbReference type="NCBI Taxonomy" id="2906077"/>
    <lineage>
        <taxon>Bacteria</taxon>
        <taxon>Pseudomonadati</taxon>
        <taxon>Bacteroidota</taxon>
        <taxon>Flavobacteriia</taxon>
        <taxon>Flavobacteriales</taxon>
        <taxon>Flavobacteriaceae</taxon>
        <taxon>Flavobacterium</taxon>
    </lineage>
</organism>
<sequence>MFKEQIKFDAKITGKYKNEFKVFNLQNKIEANLKIEINGTLGLKISYGVDFDVSNPNYKPKGVFFKQTLFFSGMKGVYYGNYGMESDIFGEIDGETNNGKPTPFTLLEPFELDLMTIQLFNNH</sequence>
<gene>
    <name evidence="1" type="ORF">BWK59_04610</name>
</gene>
<proteinExistence type="predicted"/>
<reference evidence="1 2" key="1">
    <citation type="journal article" date="2017" name="Infect. Genet. Evol.">
        <title>Comparative genome analysis of fish pathogen Flavobacterium columnare reveals extensive sequence diversity within the species.</title>
        <authorList>
            <person name="Kayansamruaj P."/>
            <person name="Dong H.T."/>
            <person name="Hirono I."/>
            <person name="Kondo H."/>
            <person name="Senapin S."/>
            <person name="Rodkhum C."/>
        </authorList>
    </citation>
    <scope>NUCLEOTIDE SEQUENCE [LARGE SCALE GENOMIC DNA]</scope>
    <source>
        <strain evidence="1 2">1215</strain>
    </source>
</reference>
<dbReference type="EMBL" id="MTCZ01000027">
    <property type="protein sequence ID" value="OWP84593.1"/>
    <property type="molecule type" value="Genomic_DNA"/>
</dbReference>
<dbReference type="AlphaFoldDB" id="A0A246GJX3"/>
<dbReference type="RefSeq" id="WP_235819722.1">
    <property type="nucleotide sequence ID" value="NZ_CP067378.1"/>
</dbReference>
<evidence type="ECO:0000313" key="2">
    <source>
        <dbReference type="Proteomes" id="UP000197768"/>
    </source>
</evidence>
<protein>
    <submittedName>
        <fullName evidence="1">Uncharacterized protein</fullName>
    </submittedName>
</protein>
<dbReference type="Proteomes" id="UP000197768">
    <property type="component" value="Unassembled WGS sequence"/>
</dbReference>
<name>A0A246GJX3_9FLAO</name>